<dbReference type="PANTHER" id="PTHR10442">
    <property type="entry name" value="40S RIBOSOMAL PROTEIN S21"/>
    <property type="match status" value="1"/>
</dbReference>
<dbReference type="InterPro" id="IPR001931">
    <property type="entry name" value="Ribosomal_eS21"/>
</dbReference>
<comment type="similarity">
    <text evidence="1">Belongs to the eukaryotic ribosomal protein eS21 family.</text>
</comment>
<dbReference type="EMBL" id="RWIC01001533">
    <property type="protein sequence ID" value="TKC35436.1"/>
    <property type="molecule type" value="Genomic_DNA"/>
</dbReference>
<keyword evidence="3" id="KW-0687">Ribonucleoprotein</keyword>
<evidence type="ECO:0008006" key="6">
    <source>
        <dbReference type="Google" id="ProtNLM"/>
    </source>
</evidence>
<evidence type="ECO:0000313" key="5">
    <source>
        <dbReference type="Proteomes" id="UP000308365"/>
    </source>
</evidence>
<keyword evidence="2" id="KW-0689">Ribosomal protein</keyword>
<accession>A0A4U1EID7</accession>
<dbReference type="Gene3D" id="3.30.1230.20">
    <property type="match status" value="1"/>
</dbReference>
<dbReference type="GO" id="GO:0005840">
    <property type="term" value="C:ribosome"/>
    <property type="evidence" value="ECO:0007669"/>
    <property type="project" value="UniProtKB-KW"/>
</dbReference>
<dbReference type="Proteomes" id="UP000308365">
    <property type="component" value="Unassembled WGS sequence"/>
</dbReference>
<name>A0A4U1EID7_MONMO</name>
<dbReference type="GO" id="GO:1990904">
    <property type="term" value="C:ribonucleoprotein complex"/>
    <property type="evidence" value="ECO:0007669"/>
    <property type="project" value="UniProtKB-KW"/>
</dbReference>
<proteinExistence type="inferred from homology"/>
<sequence length="70" mass="7614">MQNDTGEFVDLYVQRRCSASNCVIGAKDQPSIQVNVAEVDKVTSRFNSQFKTYSICVGIHGGGKSDDSVL</sequence>
<organism evidence="4 5">
    <name type="scientific">Monodon monoceros</name>
    <name type="common">Narwhal</name>
    <name type="synonym">Ceratodon monodon</name>
    <dbReference type="NCBI Taxonomy" id="40151"/>
    <lineage>
        <taxon>Eukaryota</taxon>
        <taxon>Metazoa</taxon>
        <taxon>Chordata</taxon>
        <taxon>Craniata</taxon>
        <taxon>Vertebrata</taxon>
        <taxon>Euteleostomi</taxon>
        <taxon>Mammalia</taxon>
        <taxon>Eutheria</taxon>
        <taxon>Laurasiatheria</taxon>
        <taxon>Artiodactyla</taxon>
        <taxon>Whippomorpha</taxon>
        <taxon>Cetacea</taxon>
        <taxon>Odontoceti</taxon>
        <taxon>Monodontidae</taxon>
        <taxon>Monodon</taxon>
    </lineage>
</organism>
<evidence type="ECO:0000256" key="3">
    <source>
        <dbReference type="ARBA" id="ARBA00023274"/>
    </source>
</evidence>
<evidence type="ECO:0000256" key="2">
    <source>
        <dbReference type="ARBA" id="ARBA00022980"/>
    </source>
</evidence>
<comment type="caution">
    <text evidence="4">The sequence shown here is derived from an EMBL/GenBank/DDBJ whole genome shotgun (WGS) entry which is preliminary data.</text>
</comment>
<reference evidence="5" key="1">
    <citation type="journal article" date="2019" name="IScience">
        <title>Narwhal Genome Reveals Long-Term Low Genetic Diversity despite Current Large Abundance Size.</title>
        <authorList>
            <person name="Westbury M.V."/>
            <person name="Petersen B."/>
            <person name="Garde E."/>
            <person name="Heide-Jorgensen M.P."/>
            <person name="Lorenzen E.D."/>
        </authorList>
    </citation>
    <scope>NUCLEOTIDE SEQUENCE [LARGE SCALE GENOMIC DNA]</scope>
</reference>
<evidence type="ECO:0000313" key="4">
    <source>
        <dbReference type="EMBL" id="TKC35436.1"/>
    </source>
</evidence>
<dbReference type="GO" id="GO:0006412">
    <property type="term" value="P:translation"/>
    <property type="evidence" value="ECO:0007669"/>
    <property type="project" value="InterPro"/>
</dbReference>
<gene>
    <name evidence="4" type="ORF">EI555_004620</name>
</gene>
<dbReference type="InterPro" id="IPR038579">
    <property type="entry name" value="Ribosomal_eS21_sf"/>
</dbReference>
<protein>
    <recommendedName>
        <fullName evidence="6">40S ribosomal protein S21</fullName>
    </recommendedName>
</protein>
<evidence type="ECO:0000256" key="1">
    <source>
        <dbReference type="ARBA" id="ARBA00010228"/>
    </source>
</evidence>
<dbReference type="Pfam" id="PF01249">
    <property type="entry name" value="Ribosomal_S21e"/>
    <property type="match status" value="1"/>
</dbReference>
<dbReference type="AlphaFoldDB" id="A0A4U1EID7"/>
<dbReference type="GO" id="GO:0003735">
    <property type="term" value="F:structural constituent of ribosome"/>
    <property type="evidence" value="ECO:0007669"/>
    <property type="project" value="InterPro"/>
</dbReference>